<dbReference type="GO" id="GO:0005576">
    <property type="term" value="C:extracellular region"/>
    <property type="evidence" value="ECO:0007669"/>
    <property type="project" value="TreeGrafter"/>
</dbReference>
<evidence type="ECO:0000313" key="12">
    <source>
        <dbReference type="Proteomes" id="UP000582090"/>
    </source>
</evidence>
<evidence type="ECO:0000256" key="7">
    <source>
        <dbReference type="ARBA" id="ARBA00022984"/>
    </source>
</evidence>
<evidence type="ECO:0000256" key="8">
    <source>
        <dbReference type="ARBA" id="ARBA00023316"/>
    </source>
</evidence>
<dbReference type="Pfam" id="PF03734">
    <property type="entry name" value="YkuD"/>
    <property type="match status" value="1"/>
</dbReference>
<dbReference type="EMBL" id="JACIDW010000001">
    <property type="protein sequence ID" value="MBB3962826.1"/>
    <property type="molecule type" value="Genomic_DNA"/>
</dbReference>
<dbReference type="CDD" id="cd16913">
    <property type="entry name" value="YkuD_like"/>
    <property type="match status" value="1"/>
</dbReference>
<dbReference type="GO" id="GO:0018104">
    <property type="term" value="P:peptidoglycan-protein cross-linking"/>
    <property type="evidence" value="ECO:0007669"/>
    <property type="project" value="TreeGrafter"/>
</dbReference>
<dbReference type="FunFam" id="2.40.440.10:FF:000002">
    <property type="entry name" value="L,D-transpeptidase ErfK/SrfK"/>
    <property type="match status" value="1"/>
</dbReference>
<keyword evidence="8 9" id="KW-0961">Cell wall biogenesis/degradation</keyword>
<keyword evidence="3" id="KW-0328">Glycosyltransferase</keyword>
<dbReference type="PANTHER" id="PTHR30582">
    <property type="entry name" value="L,D-TRANSPEPTIDASE"/>
    <property type="match status" value="1"/>
</dbReference>
<evidence type="ECO:0000256" key="6">
    <source>
        <dbReference type="ARBA" id="ARBA00022960"/>
    </source>
</evidence>
<keyword evidence="11" id="KW-0449">Lipoprotein</keyword>
<evidence type="ECO:0000256" key="2">
    <source>
        <dbReference type="ARBA" id="ARBA00005992"/>
    </source>
</evidence>
<feature type="active site" description="Nucleophile" evidence="9">
    <location>
        <position position="201"/>
    </location>
</feature>
<evidence type="ECO:0000256" key="3">
    <source>
        <dbReference type="ARBA" id="ARBA00022676"/>
    </source>
</evidence>
<dbReference type="Gene3D" id="2.40.440.10">
    <property type="entry name" value="L,D-transpeptidase catalytic domain-like"/>
    <property type="match status" value="1"/>
</dbReference>
<keyword evidence="4" id="KW-0808">Transferase</keyword>
<protein>
    <submittedName>
        <fullName evidence="11">Lipoprotein-anchoring transpeptidase ErfK/SrfK</fullName>
    </submittedName>
</protein>
<keyword evidence="7 9" id="KW-0573">Peptidoglycan synthesis</keyword>
<evidence type="ECO:0000256" key="1">
    <source>
        <dbReference type="ARBA" id="ARBA00004752"/>
    </source>
</evidence>
<dbReference type="InterPro" id="IPR005490">
    <property type="entry name" value="LD_TPept_cat_dom"/>
</dbReference>
<dbReference type="SUPFAM" id="SSF141523">
    <property type="entry name" value="L,D-transpeptidase catalytic domain-like"/>
    <property type="match status" value="1"/>
</dbReference>
<keyword evidence="5" id="KW-0378">Hydrolase</keyword>
<dbReference type="GO" id="GO:0071972">
    <property type="term" value="F:peptidoglycan L,D-transpeptidase activity"/>
    <property type="evidence" value="ECO:0007669"/>
    <property type="project" value="TreeGrafter"/>
</dbReference>
<evidence type="ECO:0000259" key="10">
    <source>
        <dbReference type="PROSITE" id="PS52029"/>
    </source>
</evidence>
<dbReference type="UniPathway" id="UPA00219"/>
<keyword evidence="12" id="KW-1185">Reference proteome</keyword>
<evidence type="ECO:0000256" key="9">
    <source>
        <dbReference type="PROSITE-ProRule" id="PRU01373"/>
    </source>
</evidence>
<comment type="pathway">
    <text evidence="1 9">Cell wall biogenesis; peptidoglycan biosynthesis.</text>
</comment>
<comment type="similarity">
    <text evidence="2">Belongs to the YkuD family.</text>
</comment>
<name>A0A7W6CUV1_9HYPH</name>
<proteinExistence type="inferred from homology"/>
<keyword evidence="6 9" id="KW-0133">Cell shape</keyword>
<dbReference type="PROSITE" id="PS51257">
    <property type="entry name" value="PROKAR_LIPOPROTEIN"/>
    <property type="match status" value="1"/>
</dbReference>
<dbReference type="AlphaFoldDB" id="A0A7W6CUV1"/>
<dbReference type="PROSITE" id="PS52029">
    <property type="entry name" value="LD_TPASE"/>
    <property type="match status" value="1"/>
</dbReference>
<dbReference type="Proteomes" id="UP000582090">
    <property type="component" value="Unassembled WGS sequence"/>
</dbReference>
<dbReference type="GO" id="GO:0071555">
    <property type="term" value="P:cell wall organization"/>
    <property type="evidence" value="ECO:0007669"/>
    <property type="project" value="UniProtKB-UniRule"/>
</dbReference>
<reference evidence="11 12" key="1">
    <citation type="submission" date="2020-08" db="EMBL/GenBank/DDBJ databases">
        <title>Genomic Encyclopedia of Type Strains, Phase IV (KMG-IV): sequencing the most valuable type-strain genomes for metagenomic binning, comparative biology and taxonomic classification.</title>
        <authorList>
            <person name="Goeker M."/>
        </authorList>
    </citation>
    <scope>NUCLEOTIDE SEQUENCE [LARGE SCALE GENOMIC DNA]</scope>
    <source>
        <strain evidence="11 12">DSM 26575</strain>
    </source>
</reference>
<gene>
    <name evidence="11" type="ORF">GGQ67_000444</name>
</gene>
<dbReference type="InterPro" id="IPR038063">
    <property type="entry name" value="Transpep_catalytic_dom"/>
</dbReference>
<evidence type="ECO:0000256" key="4">
    <source>
        <dbReference type="ARBA" id="ARBA00022679"/>
    </source>
</evidence>
<feature type="active site" description="Proton donor/acceptor" evidence="9">
    <location>
        <position position="185"/>
    </location>
</feature>
<organism evidence="11 12">
    <name type="scientific">Rhizobium metallidurans</name>
    <dbReference type="NCBI Taxonomy" id="1265931"/>
    <lineage>
        <taxon>Bacteria</taxon>
        <taxon>Pseudomonadati</taxon>
        <taxon>Pseudomonadota</taxon>
        <taxon>Alphaproteobacteria</taxon>
        <taxon>Hyphomicrobiales</taxon>
        <taxon>Rhizobiaceae</taxon>
        <taxon>Rhizobium/Agrobacterium group</taxon>
        <taxon>Rhizobium</taxon>
    </lineage>
</organism>
<dbReference type="GO" id="GO:0016757">
    <property type="term" value="F:glycosyltransferase activity"/>
    <property type="evidence" value="ECO:0007669"/>
    <property type="project" value="UniProtKB-KW"/>
</dbReference>
<dbReference type="GO" id="GO:0008360">
    <property type="term" value="P:regulation of cell shape"/>
    <property type="evidence" value="ECO:0007669"/>
    <property type="project" value="UniProtKB-UniRule"/>
</dbReference>
<evidence type="ECO:0000256" key="5">
    <source>
        <dbReference type="ARBA" id="ARBA00022801"/>
    </source>
</evidence>
<feature type="domain" description="L,D-TPase catalytic" evidence="10">
    <location>
        <begin position="86"/>
        <end position="225"/>
    </location>
</feature>
<accession>A0A7W6CUV1</accession>
<sequence length="235" mass="26047">MVGKLVTRRMAVFGGIGFGISVLGGCSATGDVQPEPAAMPVRTSSLDITYGPRPDEQFPLPAIPYQKVASRFHRQIVPNPTSERPGIIIVDTENYFLYLTQENGMALRYGVGLGRQGFEWQGRGRIQYRRQWPRWTPPDEMVARQPELQPYSVANGGMPPGLDNPLGARALYIFQDGKDTLYRIHGSPEWWTIGKSVSSGCVRMINQDVVDLYNRVPDGTPILVTRIAKDGVATL</sequence>
<dbReference type="InterPro" id="IPR050979">
    <property type="entry name" value="LD-transpeptidase"/>
</dbReference>
<comment type="caution">
    <text evidence="11">The sequence shown here is derived from an EMBL/GenBank/DDBJ whole genome shotgun (WGS) entry which is preliminary data.</text>
</comment>
<dbReference type="PANTHER" id="PTHR30582:SF24">
    <property type="entry name" value="L,D-TRANSPEPTIDASE ERFK_SRFK-RELATED"/>
    <property type="match status" value="1"/>
</dbReference>
<evidence type="ECO:0000313" key="11">
    <source>
        <dbReference type="EMBL" id="MBB3962826.1"/>
    </source>
</evidence>